<dbReference type="EMBL" id="JAADJZ010000003">
    <property type="protein sequence ID" value="KAF2876147.1"/>
    <property type="molecule type" value="Genomic_DNA"/>
</dbReference>
<accession>A0A7C8IMK7</accession>
<dbReference type="AlphaFoldDB" id="A0A7C8IMK7"/>
<gene>
    <name evidence="2" type="ORF">BDV95DRAFT_590324</name>
</gene>
<dbReference type="Proteomes" id="UP000481861">
    <property type="component" value="Unassembled WGS sequence"/>
</dbReference>
<sequence length="150" mass="16332">MLSHSWEKSTYISPRTLVNRQPPPPSPTTPHHPRRPPRGRPHHHNNTTTTRHHPPPPPRHYARHATPRPASPASPADPATAAATRELSDCTSAPRHLSRPAATASSSSTECLTARRPPLLLSQPGDPLTVQVSSGGKAFLRLGHIWAFLV</sequence>
<evidence type="ECO:0000313" key="3">
    <source>
        <dbReference type="Proteomes" id="UP000481861"/>
    </source>
</evidence>
<feature type="region of interest" description="Disordered" evidence="1">
    <location>
        <begin position="1"/>
        <end position="119"/>
    </location>
</feature>
<keyword evidence="3" id="KW-1185">Reference proteome</keyword>
<feature type="compositionally biased region" description="Basic residues" evidence="1">
    <location>
        <begin position="31"/>
        <end position="66"/>
    </location>
</feature>
<reference evidence="2 3" key="1">
    <citation type="submission" date="2020-01" db="EMBL/GenBank/DDBJ databases">
        <authorList>
            <consortium name="DOE Joint Genome Institute"/>
            <person name="Haridas S."/>
            <person name="Albert R."/>
            <person name="Binder M."/>
            <person name="Bloem J."/>
            <person name="Labutti K."/>
            <person name="Salamov A."/>
            <person name="Andreopoulos B."/>
            <person name="Baker S.E."/>
            <person name="Barry K."/>
            <person name="Bills G."/>
            <person name="Bluhm B.H."/>
            <person name="Cannon C."/>
            <person name="Castanera R."/>
            <person name="Culley D.E."/>
            <person name="Daum C."/>
            <person name="Ezra D."/>
            <person name="Gonzalez J.B."/>
            <person name="Henrissat B."/>
            <person name="Kuo A."/>
            <person name="Liang C."/>
            <person name="Lipzen A."/>
            <person name="Lutzoni F."/>
            <person name="Magnuson J."/>
            <person name="Mondo S."/>
            <person name="Nolan M."/>
            <person name="Ohm R."/>
            <person name="Pangilinan J."/>
            <person name="Park H.-J.H."/>
            <person name="Ramirez L."/>
            <person name="Alfaro M."/>
            <person name="Sun H."/>
            <person name="Tritt A."/>
            <person name="Yoshinaga Y."/>
            <person name="Zwiers L.-H.L."/>
            <person name="Turgeon B.G."/>
            <person name="Goodwin S.B."/>
            <person name="Spatafora J.W."/>
            <person name="Crous P.W."/>
            <person name="Grigoriev I.V."/>
        </authorList>
    </citation>
    <scope>NUCLEOTIDE SEQUENCE [LARGE SCALE GENOMIC DNA]</scope>
    <source>
        <strain evidence="2 3">CBS 611.86</strain>
    </source>
</reference>
<protein>
    <submittedName>
        <fullName evidence="2">Uncharacterized protein</fullName>
    </submittedName>
</protein>
<evidence type="ECO:0000256" key="1">
    <source>
        <dbReference type="SAM" id="MobiDB-lite"/>
    </source>
</evidence>
<comment type="caution">
    <text evidence="2">The sequence shown here is derived from an EMBL/GenBank/DDBJ whole genome shotgun (WGS) entry which is preliminary data.</text>
</comment>
<name>A0A7C8IMK7_9PLEO</name>
<feature type="compositionally biased region" description="Polar residues" evidence="1">
    <location>
        <begin position="8"/>
        <end position="19"/>
    </location>
</feature>
<evidence type="ECO:0000313" key="2">
    <source>
        <dbReference type="EMBL" id="KAF2876147.1"/>
    </source>
</evidence>
<feature type="compositionally biased region" description="Pro residues" evidence="1">
    <location>
        <begin position="21"/>
        <end position="30"/>
    </location>
</feature>
<proteinExistence type="predicted"/>
<organism evidence="2 3">
    <name type="scientific">Massariosphaeria phaeospora</name>
    <dbReference type="NCBI Taxonomy" id="100035"/>
    <lineage>
        <taxon>Eukaryota</taxon>
        <taxon>Fungi</taxon>
        <taxon>Dikarya</taxon>
        <taxon>Ascomycota</taxon>
        <taxon>Pezizomycotina</taxon>
        <taxon>Dothideomycetes</taxon>
        <taxon>Pleosporomycetidae</taxon>
        <taxon>Pleosporales</taxon>
        <taxon>Pleosporales incertae sedis</taxon>
        <taxon>Massariosphaeria</taxon>
    </lineage>
</organism>
<feature type="compositionally biased region" description="Low complexity" evidence="1">
    <location>
        <begin position="67"/>
        <end position="85"/>
    </location>
</feature>